<dbReference type="PANTHER" id="PTHR43163:SF6">
    <property type="entry name" value="DIPEPTIDE TRANSPORT SYSTEM PERMEASE PROTEIN DPPB-RELATED"/>
    <property type="match status" value="1"/>
</dbReference>
<dbReference type="PROSITE" id="PS50928">
    <property type="entry name" value="ABC_TM1"/>
    <property type="match status" value="1"/>
</dbReference>
<comment type="similarity">
    <text evidence="9">Belongs to the binding-protein-dependent transport system permease family. OppBC subfamily.</text>
</comment>
<feature type="transmembrane region" description="Helical" evidence="10">
    <location>
        <begin position="278"/>
        <end position="301"/>
    </location>
</feature>
<sequence>MWKFIVRRTATALLVLVGVSILTYALMFFTPGDPATTILRKQMGGRTPSSMAVQQFRVQHGLNDPIPIQYANWVWDILHGNLRQSYYENTPVSAMIMNRVWPTLELAIAAMAVSLSISLPAGVFSAVHKGKMPDYLSQFAALLGVSMPNFWLGYLLIIVFSLELGVLPVSGVGSFERLILPAVTLGTGMAAIVTRLVRSSMLEVLDDEYIRTARAKGLRERIVVYKHALRNALIPVVTIVGLQFGYLLNGAVVVEIVFQRPGLGSLLINAIFARDYPVVQGLVLLIAAIFVLTNFAVDIVYRYIDPRISFEGASA</sequence>
<dbReference type="PANTHER" id="PTHR43163">
    <property type="entry name" value="DIPEPTIDE TRANSPORT SYSTEM PERMEASE PROTEIN DPPB-RELATED"/>
    <property type="match status" value="1"/>
</dbReference>
<gene>
    <name evidence="12" type="ORF">SAMN05421858_4930</name>
</gene>
<dbReference type="AlphaFoldDB" id="A0A1N7FCG3"/>
<evidence type="ECO:0000256" key="8">
    <source>
        <dbReference type="ARBA" id="ARBA00023136"/>
    </source>
</evidence>
<evidence type="ECO:0000256" key="5">
    <source>
        <dbReference type="ARBA" id="ARBA00022692"/>
    </source>
</evidence>
<feature type="transmembrane region" description="Helical" evidence="10">
    <location>
        <begin position="178"/>
        <end position="197"/>
    </location>
</feature>
<dbReference type="GO" id="GO:0005886">
    <property type="term" value="C:plasma membrane"/>
    <property type="evidence" value="ECO:0007669"/>
    <property type="project" value="UniProtKB-SubCell"/>
</dbReference>
<dbReference type="Pfam" id="PF19300">
    <property type="entry name" value="BPD_transp_1_N"/>
    <property type="match status" value="1"/>
</dbReference>
<evidence type="ECO:0000313" key="12">
    <source>
        <dbReference type="EMBL" id="SIR97925.1"/>
    </source>
</evidence>
<reference evidence="13" key="1">
    <citation type="submission" date="2017-01" db="EMBL/GenBank/DDBJ databases">
        <authorList>
            <person name="Varghese N."/>
            <person name="Submissions S."/>
        </authorList>
    </citation>
    <scope>NUCLEOTIDE SEQUENCE [LARGE SCALE GENOMIC DNA]</scope>
    <source>
        <strain evidence="13">CGMCC 1.7737</strain>
    </source>
</reference>
<dbReference type="Gene3D" id="1.10.3720.10">
    <property type="entry name" value="MetI-like"/>
    <property type="match status" value="1"/>
</dbReference>
<keyword evidence="3" id="KW-1003">Cell membrane</keyword>
<keyword evidence="8 10" id="KW-0472">Membrane</keyword>
<feature type="transmembrane region" description="Helical" evidence="10">
    <location>
        <begin position="12"/>
        <end position="30"/>
    </location>
</feature>
<keyword evidence="13" id="KW-1185">Reference proteome</keyword>
<dbReference type="NCBIfam" id="NF045470">
    <property type="entry name" value="Opp2B"/>
    <property type="match status" value="1"/>
</dbReference>
<dbReference type="RefSeq" id="WP_076433462.1">
    <property type="nucleotide sequence ID" value="NZ_FTNO01000008.1"/>
</dbReference>
<evidence type="ECO:0000256" key="3">
    <source>
        <dbReference type="ARBA" id="ARBA00022475"/>
    </source>
</evidence>
<dbReference type="Proteomes" id="UP000186914">
    <property type="component" value="Unassembled WGS sequence"/>
</dbReference>
<evidence type="ECO:0000256" key="10">
    <source>
        <dbReference type="RuleBase" id="RU363032"/>
    </source>
</evidence>
<dbReference type="InterPro" id="IPR045621">
    <property type="entry name" value="BPD_transp_1_N"/>
</dbReference>
<evidence type="ECO:0000256" key="9">
    <source>
        <dbReference type="ARBA" id="ARBA00024202"/>
    </source>
</evidence>
<dbReference type="CDD" id="cd06261">
    <property type="entry name" value="TM_PBP2"/>
    <property type="match status" value="1"/>
</dbReference>
<feature type="transmembrane region" description="Helical" evidence="10">
    <location>
        <begin position="139"/>
        <end position="166"/>
    </location>
</feature>
<dbReference type="OrthoDB" id="44105at2157"/>
<dbReference type="Pfam" id="PF00528">
    <property type="entry name" value="BPD_transp_1"/>
    <property type="match status" value="1"/>
</dbReference>
<keyword evidence="7" id="KW-0406">Ion transport</keyword>
<evidence type="ECO:0000313" key="13">
    <source>
        <dbReference type="Proteomes" id="UP000186914"/>
    </source>
</evidence>
<feature type="transmembrane region" description="Helical" evidence="10">
    <location>
        <begin position="106"/>
        <end position="127"/>
    </location>
</feature>
<evidence type="ECO:0000256" key="7">
    <source>
        <dbReference type="ARBA" id="ARBA00023065"/>
    </source>
</evidence>
<dbReference type="InterPro" id="IPR000515">
    <property type="entry name" value="MetI-like"/>
</dbReference>
<dbReference type="InterPro" id="IPR035906">
    <property type="entry name" value="MetI-like_sf"/>
</dbReference>
<keyword evidence="2 10" id="KW-0813">Transport</keyword>
<protein>
    <submittedName>
        <fullName evidence="12">Peptide/nickel transport system permease protein</fullName>
    </submittedName>
</protein>
<keyword evidence="6 10" id="KW-1133">Transmembrane helix</keyword>
<evidence type="ECO:0000256" key="2">
    <source>
        <dbReference type="ARBA" id="ARBA00022448"/>
    </source>
</evidence>
<dbReference type="InterPro" id="IPR050045">
    <property type="entry name" value="Opp2B"/>
</dbReference>
<dbReference type="EMBL" id="FTNO01000008">
    <property type="protein sequence ID" value="SIR97925.1"/>
    <property type="molecule type" value="Genomic_DNA"/>
</dbReference>
<keyword evidence="5 10" id="KW-0812">Transmembrane</keyword>
<accession>A0A1N7FCG3</accession>
<proteinExistence type="inferred from homology"/>
<evidence type="ECO:0000256" key="6">
    <source>
        <dbReference type="ARBA" id="ARBA00022989"/>
    </source>
</evidence>
<feature type="transmembrane region" description="Helical" evidence="10">
    <location>
        <begin position="232"/>
        <end position="258"/>
    </location>
</feature>
<dbReference type="GO" id="GO:0015099">
    <property type="term" value="F:nickel cation transmembrane transporter activity"/>
    <property type="evidence" value="ECO:0007669"/>
    <property type="project" value="InterPro"/>
</dbReference>
<name>A0A1N7FCG3_9EURY</name>
<dbReference type="SUPFAM" id="SSF161098">
    <property type="entry name" value="MetI-like"/>
    <property type="match status" value="1"/>
</dbReference>
<keyword evidence="4" id="KW-0533">Nickel</keyword>
<organism evidence="12 13">
    <name type="scientific">Haladaptatus litoreus</name>
    <dbReference type="NCBI Taxonomy" id="553468"/>
    <lineage>
        <taxon>Archaea</taxon>
        <taxon>Methanobacteriati</taxon>
        <taxon>Methanobacteriota</taxon>
        <taxon>Stenosarchaea group</taxon>
        <taxon>Halobacteria</taxon>
        <taxon>Halobacteriales</taxon>
        <taxon>Haladaptataceae</taxon>
        <taxon>Haladaptatus</taxon>
    </lineage>
</organism>
<evidence type="ECO:0000256" key="4">
    <source>
        <dbReference type="ARBA" id="ARBA00022596"/>
    </source>
</evidence>
<evidence type="ECO:0000259" key="11">
    <source>
        <dbReference type="PROSITE" id="PS50928"/>
    </source>
</evidence>
<comment type="subcellular location">
    <subcellularLocation>
        <location evidence="1 10">Cell membrane</location>
        <topology evidence="1 10">Multi-pass membrane protein</topology>
    </subcellularLocation>
</comment>
<evidence type="ECO:0000256" key="1">
    <source>
        <dbReference type="ARBA" id="ARBA00004651"/>
    </source>
</evidence>
<feature type="domain" description="ABC transmembrane type-1" evidence="11">
    <location>
        <begin position="100"/>
        <end position="301"/>
    </location>
</feature>